<dbReference type="InterPro" id="IPR043502">
    <property type="entry name" value="DNA/RNA_pol_sf"/>
</dbReference>
<dbReference type="PANTHER" id="PTHR34047:SF3">
    <property type="entry name" value="BLR2052 PROTEIN"/>
    <property type="match status" value="1"/>
</dbReference>
<dbReference type="CDD" id="cd01651">
    <property type="entry name" value="RT_G2_intron"/>
    <property type="match status" value="1"/>
</dbReference>
<sequence length="473" mass="55170">MFKGEGTSGDHHKAESTEARYWDGAARSSDEASVMEVERRGSVKPPERRSQLQMQEEGRCQAKPYDIDKWLVVEAYNRVKANAGSAGVDRQSLEAFDRDRRNNLYKLWNRMSSGSYMPPPVRAVSIPKKSGGERILGIPTVTDRIAQMVVKLQFEPEVEPHFLEDSYGYRPGKSAIQAIGVTRKRCWRYPWVLEFDIRGLFDNIPHELLLKAIDRHTANPWVKLYIRRWLTAPLVHADGRTDERDKGTPQGGVISPLLANLFLHYTFDRWISRHFPAIDWCRYADDGLLHCSTQRQARFLLRSLHERFRECGLELHPEKTRIVYCQDHRRASNHAHTSFDFLGYTFKKRVVKGRSGELFLGFCPGISRPSIQGIIEKVRKWRIGQRTDLSITDIAGFINPYLHGWWNYYGRYYRSLMYRVARYVNQRLVRWAMRKFKHLRGRKKKTIATLERLVKVRPKLFAHWSQGMSGAFA</sequence>
<dbReference type="Pfam" id="PF00078">
    <property type="entry name" value="RVT_1"/>
    <property type="match status" value="1"/>
</dbReference>
<keyword evidence="4" id="KW-0808">Transferase</keyword>
<evidence type="ECO:0000313" key="5">
    <source>
        <dbReference type="Proteomes" id="UP001589814"/>
    </source>
</evidence>
<feature type="compositionally biased region" description="Basic and acidic residues" evidence="2">
    <location>
        <begin position="8"/>
        <end position="21"/>
    </location>
</feature>
<dbReference type="Pfam" id="PF08388">
    <property type="entry name" value="GIIM"/>
    <property type="match status" value="1"/>
</dbReference>
<dbReference type="GO" id="GO:0003964">
    <property type="term" value="F:RNA-directed DNA polymerase activity"/>
    <property type="evidence" value="ECO:0007669"/>
    <property type="project" value="UniProtKB-KW"/>
</dbReference>
<dbReference type="InterPro" id="IPR051083">
    <property type="entry name" value="GrpII_Intron_Splice-Mob/Def"/>
</dbReference>
<dbReference type="RefSeq" id="WP_245558786.1">
    <property type="nucleotide sequence ID" value="NZ_JBHLVX010000034.1"/>
</dbReference>
<proteinExistence type="inferred from homology"/>
<dbReference type="InterPro" id="IPR013597">
    <property type="entry name" value="Mat_intron_G2"/>
</dbReference>
<protein>
    <submittedName>
        <fullName evidence="4">Group II intron reverse transcriptase/maturase</fullName>
        <ecNumber evidence="4">2.7.7.49</ecNumber>
    </submittedName>
</protein>
<feature type="region of interest" description="Disordered" evidence="2">
    <location>
        <begin position="1"/>
        <end position="57"/>
    </location>
</feature>
<dbReference type="InterPro" id="IPR000477">
    <property type="entry name" value="RT_dom"/>
</dbReference>
<evidence type="ECO:0000256" key="2">
    <source>
        <dbReference type="SAM" id="MobiDB-lite"/>
    </source>
</evidence>
<name>A0ABV6G3D6_9GAMM</name>
<evidence type="ECO:0000259" key="3">
    <source>
        <dbReference type="PROSITE" id="PS50878"/>
    </source>
</evidence>
<evidence type="ECO:0000256" key="1">
    <source>
        <dbReference type="ARBA" id="ARBA00034120"/>
    </source>
</evidence>
<gene>
    <name evidence="4" type="primary">ltrA</name>
    <name evidence="4" type="ORF">ACFFHW_08860</name>
</gene>
<organism evidence="4 5">
    <name type="scientific">Kushneria aurantia</name>
    <dbReference type="NCBI Taxonomy" id="504092"/>
    <lineage>
        <taxon>Bacteria</taxon>
        <taxon>Pseudomonadati</taxon>
        <taxon>Pseudomonadota</taxon>
        <taxon>Gammaproteobacteria</taxon>
        <taxon>Oceanospirillales</taxon>
        <taxon>Halomonadaceae</taxon>
        <taxon>Kushneria</taxon>
    </lineage>
</organism>
<dbReference type="Proteomes" id="UP001589814">
    <property type="component" value="Unassembled WGS sequence"/>
</dbReference>
<dbReference type="InterPro" id="IPR030931">
    <property type="entry name" value="Group_II_RT_mat"/>
</dbReference>
<accession>A0ABV6G3D6</accession>
<reference evidence="4 5" key="1">
    <citation type="submission" date="2024-09" db="EMBL/GenBank/DDBJ databases">
        <authorList>
            <person name="Sun Q."/>
            <person name="Mori K."/>
        </authorList>
    </citation>
    <scope>NUCLEOTIDE SEQUENCE [LARGE SCALE GENOMIC DNA]</scope>
    <source>
        <strain evidence="4 5">CCM 7415</strain>
    </source>
</reference>
<feature type="domain" description="Reverse transcriptase" evidence="3">
    <location>
        <begin position="107"/>
        <end position="346"/>
    </location>
</feature>
<feature type="compositionally biased region" description="Basic and acidic residues" evidence="2">
    <location>
        <begin position="36"/>
        <end position="57"/>
    </location>
</feature>
<keyword evidence="4" id="KW-0548">Nucleotidyltransferase</keyword>
<evidence type="ECO:0000313" key="4">
    <source>
        <dbReference type="EMBL" id="MFC0268090.1"/>
    </source>
</evidence>
<keyword evidence="4" id="KW-0695">RNA-directed DNA polymerase</keyword>
<comment type="similarity">
    <text evidence="1">Belongs to the bacterial reverse transcriptase family.</text>
</comment>
<dbReference type="SUPFAM" id="SSF56672">
    <property type="entry name" value="DNA/RNA polymerases"/>
    <property type="match status" value="1"/>
</dbReference>
<dbReference type="PANTHER" id="PTHR34047">
    <property type="entry name" value="NUCLEAR INTRON MATURASE 1, MITOCHONDRIAL-RELATED"/>
    <property type="match status" value="1"/>
</dbReference>
<comment type="caution">
    <text evidence="4">The sequence shown here is derived from an EMBL/GenBank/DDBJ whole genome shotgun (WGS) entry which is preliminary data.</text>
</comment>
<dbReference type="NCBIfam" id="TIGR04416">
    <property type="entry name" value="group_II_RT_mat"/>
    <property type="match status" value="1"/>
</dbReference>
<dbReference type="PROSITE" id="PS50878">
    <property type="entry name" value="RT_POL"/>
    <property type="match status" value="1"/>
</dbReference>
<keyword evidence="5" id="KW-1185">Reference proteome</keyword>
<dbReference type="EC" id="2.7.7.49" evidence="4"/>
<dbReference type="EMBL" id="JBHLVX010000034">
    <property type="protein sequence ID" value="MFC0268090.1"/>
    <property type="molecule type" value="Genomic_DNA"/>
</dbReference>